<gene>
    <name evidence="2" type="ORF">QWM81_29000</name>
</gene>
<protein>
    <submittedName>
        <fullName evidence="2">Uncharacterized protein</fullName>
    </submittedName>
</protein>
<dbReference type="RefSeq" id="WP_290115478.1">
    <property type="nucleotide sequence ID" value="NZ_JAUEPL010000076.1"/>
</dbReference>
<proteinExistence type="predicted"/>
<evidence type="ECO:0000313" key="3">
    <source>
        <dbReference type="Proteomes" id="UP001174050"/>
    </source>
</evidence>
<sequence length="64" mass="7054">FAEQREQIARDSSFAQNAILNPLKDKRVAAIERIAIAIDRIARGPNRPPSTPPAAPPRSPRPSR</sequence>
<accession>A0ABT7ZEU8</accession>
<reference evidence="2" key="1">
    <citation type="submission" date="2023-06" db="EMBL/GenBank/DDBJ databases">
        <title>WGS-Sequencing of Streptomyces ficellus isolate 21 collected from sand in Gara Djebilet Iron Mine in Algeria.</title>
        <authorList>
            <person name="Zegers G.P."/>
            <person name="Gomez A."/>
            <person name="Gueddou A."/>
            <person name="Zahara A.F."/>
            <person name="Worth M."/>
            <person name="Sevigny J.L."/>
            <person name="Tisa L."/>
        </authorList>
    </citation>
    <scope>NUCLEOTIDE SEQUENCE</scope>
    <source>
        <strain evidence="2">AS11</strain>
    </source>
</reference>
<feature type="non-terminal residue" evidence="2">
    <location>
        <position position="1"/>
    </location>
</feature>
<keyword evidence="3" id="KW-1185">Reference proteome</keyword>
<organism evidence="2 3">
    <name type="scientific">Streptomyces ficellus</name>
    <dbReference type="NCBI Taxonomy" id="1977088"/>
    <lineage>
        <taxon>Bacteria</taxon>
        <taxon>Bacillati</taxon>
        <taxon>Actinomycetota</taxon>
        <taxon>Actinomycetes</taxon>
        <taxon>Kitasatosporales</taxon>
        <taxon>Streptomycetaceae</taxon>
        <taxon>Streptomyces</taxon>
    </lineage>
</organism>
<evidence type="ECO:0000256" key="1">
    <source>
        <dbReference type="SAM" id="MobiDB-lite"/>
    </source>
</evidence>
<feature type="region of interest" description="Disordered" evidence="1">
    <location>
        <begin position="42"/>
        <end position="64"/>
    </location>
</feature>
<dbReference type="EMBL" id="JAUEPL010000076">
    <property type="protein sequence ID" value="MDN3297998.1"/>
    <property type="molecule type" value="Genomic_DNA"/>
</dbReference>
<evidence type="ECO:0000313" key="2">
    <source>
        <dbReference type="EMBL" id="MDN3297998.1"/>
    </source>
</evidence>
<name>A0ABT7ZEU8_9ACTN</name>
<comment type="caution">
    <text evidence="2">The sequence shown here is derived from an EMBL/GenBank/DDBJ whole genome shotgun (WGS) entry which is preliminary data.</text>
</comment>
<feature type="compositionally biased region" description="Pro residues" evidence="1">
    <location>
        <begin position="46"/>
        <end position="64"/>
    </location>
</feature>
<dbReference type="Proteomes" id="UP001174050">
    <property type="component" value="Unassembled WGS sequence"/>
</dbReference>